<evidence type="ECO:0000313" key="5">
    <source>
        <dbReference type="EMBL" id="MFD0748909.1"/>
    </source>
</evidence>
<dbReference type="PANTHER" id="PTHR43280">
    <property type="entry name" value="ARAC-FAMILY TRANSCRIPTIONAL REGULATOR"/>
    <property type="match status" value="1"/>
</dbReference>
<dbReference type="Gene3D" id="1.10.10.60">
    <property type="entry name" value="Homeodomain-like"/>
    <property type="match status" value="2"/>
</dbReference>
<protein>
    <submittedName>
        <fullName evidence="5">Helix-turn-helix domain-containing protein</fullName>
    </submittedName>
</protein>
<reference evidence="6" key="1">
    <citation type="journal article" date="2019" name="Int. J. Syst. Evol. Microbiol.">
        <title>The Global Catalogue of Microorganisms (GCM) 10K type strain sequencing project: providing services to taxonomists for standard genome sequencing and annotation.</title>
        <authorList>
            <consortium name="The Broad Institute Genomics Platform"/>
            <consortium name="The Broad Institute Genome Sequencing Center for Infectious Disease"/>
            <person name="Wu L."/>
            <person name="Ma J."/>
        </authorList>
    </citation>
    <scope>NUCLEOTIDE SEQUENCE [LARGE SCALE GENOMIC DNA]</scope>
    <source>
        <strain evidence="6">CCUG 63418</strain>
    </source>
</reference>
<gene>
    <name evidence="5" type="ORF">ACFQZS_02065</name>
</gene>
<evidence type="ECO:0000256" key="3">
    <source>
        <dbReference type="ARBA" id="ARBA00023163"/>
    </source>
</evidence>
<evidence type="ECO:0000313" key="6">
    <source>
        <dbReference type="Proteomes" id="UP001596958"/>
    </source>
</evidence>
<sequence>MKLNSKWNYRSVISPYHRIYYIDDGEGELSDSDKKFKLEAGYLYIIPSYTLCDLTCTSFLSQYFVQFFEESLEGESLFPANPSILKVKASEVDVINFRRLIEINPGRGINRSDNPQVYEKHVYYKEYQQLNNHQNLSVFLETQGILLQFISRFTLPEIFKKKRQQFIPEKILDAMRFVQANLHLPLTVASLAERANQNAEYFSRTFEAHTGTRPLAYITQKRVERAQHMIGASRHSYESIAELTGFKSLSNFSRTFKRVTGLSPSAYKRRINSSYSN</sequence>
<evidence type="ECO:0000259" key="4">
    <source>
        <dbReference type="PROSITE" id="PS01124"/>
    </source>
</evidence>
<dbReference type="PRINTS" id="PR00032">
    <property type="entry name" value="HTHARAC"/>
</dbReference>
<keyword evidence="2" id="KW-0238">DNA-binding</keyword>
<evidence type="ECO:0000256" key="1">
    <source>
        <dbReference type="ARBA" id="ARBA00023015"/>
    </source>
</evidence>
<dbReference type="Pfam" id="PF12833">
    <property type="entry name" value="HTH_18"/>
    <property type="match status" value="1"/>
</dbReference>
<proteinExistence type="predicted"/>
<evidence type="ECO:0000256" key="2">
    <source>
        <dbReference type="ARBA" id="ARBA00023125"/>
    </source>
</evidence>
<accession>A0ABW2YRU1</accession>
<organism evidence="5 6">
    <name type="scientific">Mucilaginibacter calamicampi</name>
    <dbReference type="NCBI Taxonomy" id="1302352"/>
    <lineage>
        <taxon>Bacteria</taxon>
        <taxon>Pseudomonadati</taxon>
        <taxon>Bacteroidota</taxon>
        <taxon>Sphingobacteriia</taxon>
        <taxon>Sphingobacteriales</taxon>
        <taxon>Sphingobacteriaceae</taxon>
        <taxon>Mucilaginibacter</taxon>
    </lineage>
</organism>
<dbReference type="InterPro" id="IPR018060">
    <property type="entry name" value="HTH_AraC"/>
</dbReference>
<keyword evidence="3" id="KW-0804">Transcription</keyword>
<comment type="caution">
    <text evidence="5">The sequence shown here is derived from an EMBL/GenBank/DDBJ whole genome shotgun (WGS) entry which is preliminary data.</text>
</comment>
<dbReference type="SMART" id="SM00342">
    <property type="entry name" value="HTH_ARAC"/>
    <property type="match status" value="1"/>
</dbReference>
<keyword evidence="1" id="KW-0805">Transcription regulation</keyword>
<name>A0ABW2YRU1_9SPHI</name>
<dbReference type="Proteomes" id="UP001596958">
    <property type="component" value="Unassembled WGS sequence"/>
</dbReference>
<feature type="domain" description="HTH araC/xylS-type" evidence="4">
    <location>
        <begin position="172"/>
        <end position="270"/>
    </location>
</feature>
<dbReference type="InterPro" id="IPR009057">
    <property type="entry name" value="Homeodomain-like_sf"/>
</dbReference>
<dbReference type="SUPFAM" id="SSF46689">
    <property type="entry name" value="Homeodomain-like"/>
    <property type="match status" value="2"/>
</dbReference>
<dbReference type="EMBL" id="JBHTHU010000001">
    <property type="protein sequence ID" value="MFD0748909.1"/>
    <property type="molecule type" value="Genomic_DNA"/>
</dbReference>
<dbReference type="PANTHER" id="PTHR43280:SF2">
    <property type="entry name" value="HTH-TYPE TRANSCRIPTIONAL REGULATOR EXSA"/>
    <property type="match status" value="1"/>
</dbReference>
<dbReference type="InterPro" id="IPR020449">
    <property type="entry name" value="Tscrpt_reg_AraC-type_HTH"/>
</dbReference>
<dbReference type="PROSITE" id="PS01124">
    <property type="entry name" value="HTH_ARAC_FAMILY_2"/>
    <property type="match status" value="1"/>
</dbReference>
<keyword evidence="6" id="KW-1185">Reference proteome</keyword>